<dbReference type="InterPro" id="IPR044534">
    <property type="entry name" value="TTL1-4"/>
</dbReference>
<name>A0A022R8D8_ERYGU</name>
<dbReference type="OMA" id="SMGNEHY"/>
<evidence type="ECO:0000313" key="3">
    <source>
        <dbReference type="EMBL" id="EYU36511.1"/>
    </source>
</evidence>
<dbReference type="PANTHER" id="PTHR46050:SF18">
    <property type="entry name" value="TETRATRICOPEPTIDE REPEAT (TPR)-LIKE SUPERFAMILY PROTEIN"/>
    <property type="match status" value="1"/>
</dbReference>
<evidence type="ECO:0000256" key="2">
    <source>
        <dbReference type="SAM" id="MobiDB-lite"/>
    </source>
</evidence>
<keyword evidence="1" id="KW-0802">TPR repeat</keyword>
<protein>
    <submittedName>
        <fullName evidence="3">Uncharacterized protein</fullName>
    </submittedName>
</protein>
<feature type="compositionally biased region" description="Low complexity" evidence="2">
    <location>
        <begin position="80"/>
        <end position="95"/>
    </location>
</feature>
<dbReference type="Pfam" id="PF00515">
    <property type="entry name" value="TPR_1"/>
    <property type="match status" value="1"/>
</dbReference>
<dbReference type="SMART" id="SM00028">
    <property type="entry name" value="TPR"/>
    <property type="match status" value="7"/>
</dbReference>
<dbReference type="Gene3D" id="1.25.40.10">
    <property type="entry name" value="Tetratricopeptide repeat domain"/>
    <property type="match status" value="1"/>
</dbReference>
<keyword evidence="4" id="KW-1185">Reference proteome</keyword>
<reference evidence="3 4" key="1">
    <citation type="journal article" date="2013" name="Proc. Natl. Acad. Sci. U.S.A.">
        <title>Fine-scale variation in meiotic recombination in Mimulus inferred from population shotgun sequencing.</title>
        <authorList>
            <person name="Hellsten U."/>
            <person name="Wright K.M."/>
            <person name="Jenkins J."/>
            <person name="Shu S."/>
            <person name="Yuan Y."/>
            <person name="Wessler S.R."/>
            <person name="Schmutz J."/>
            <person name="Willis J.H."/>
            <person name="Rokhsar D.S."/>
        </authorList>
    </citation>
    <scope>NUCLEOTIDE SEQUENCE [LARGE SCALE GENOMIC DNA]</scope>
    <source>
        <strain evidence="4">cv. DUN x IM62</strain>
    </source>
</reference>
<organism evidence="3 4">
    <name type="scientific">Erythranthe guttata</name>
    <name type="common">Yellow monkey flower</name>
    <name type="synonym">Mimulus guttatus</name>
    <dbReference type="NCBI Taxonomy" id="4155"/>
    <lineage>
        <taxon>Eukaryota</taxon>
        <taxon>Viridiplantae</taxon>
        <taxon>Streptophyta</taxon>
        <taxon>Embryophyta</taxon>
        <taxon>Tracheophyta</taxon>
        <taxon>Spermatophyta</taxon>
        <taxon>Magnoliopsida</taxon>
        <taxon>eudicotyledons</taxon>
        <taxon>Gunneridae</taxon>
        <taxon>Pentapetalae</taxon>
        <taxon>asterids</taxon>
        <taxon>lamiids</taxon>
        <taxon>Lamiales</taxon>
        <taxon>Phrymaceae</taxon>
        <taxon>Erythranthe</taxon>
    </lineage>
</organism>
<accession>A0A022R8D8</accession>
<dbReference type="AlphaFoldDB" id="A0A022R8D8"/>
<dbReference type="Proteomes" id="UP000030748">
    <property type="component" value="Unassembled WGS sequence"/>
</dbReference>
<dbReference type="OrthoDB" id="2335338at2759"/>
<gene>
    <name evidence="3" type="ORF">MIMGU_mgv1a004104mg</name>
</gene>
<dbReference type="KEGG" id="egt:105959366"/>
<feature type="repeat" description="TPR" evidence="1">
    <location>
        <begin position="186"/>
        <end position="219"/>
    </location>
</feature>
<dbReference type="PANTHER" id="PTHR46050">
    <property type="entry name" value="TPR REPEAT-CONTAINING THIOREDOXIN"/>
    <property type="match status" value="1"/>
</dbReference>
<dbReference type="GO" id="GO:0005737">
    <property type="term" value="C:cytoplasm"/>
    <property type="evidence" value="ECO:0000318"/>
    <property type="project" value="GO_Central"/>
</dbReference>
<evidence type="ECO:0000313" key="4">
    <source>
        <dbReference type="Proteomes" id="UP000030748"/>
    </source>
</evidence>
<dbReference type="EMBL" id="KI630592">
    <property type="protein sequence ID" value="EYU36511.1"/>
    <property type="molecule type" value="Genomic_DNA"/>
</dbReference>
<dbReference type="PROSITE" id="PS50293">
    <property type="entry name" value="TPR_REGION"/>
    <property type="match status" value="1"/>
</dbReference>
<dbReference type="PhylomeDB" id="A0A022R8D8"/>
<dbReference type="eggNOG" id="KOG1124">
    <property type="taxonomic scope" value="Eukaryota"/>
</dbReference>
<proteinExistence type="predicted"/>
<sequence>MAQTAKYAMENEIGCGFMGSLFHLKGLLRPKNTVMLEVGGGSPHSKKRQPLAEENFSGQNPPEKNPIPARRARVSDAARKSSSSSSNNSGSNKSSQLTVPSLSKPPANEELSLALSEQAKFDPNGAHYRASTGNVMLLSHLGNIKQLKKDSTSDLPKVNIAKKVETGQHQLLGNIVRNSPRNKSNPDVIKSLGNEKYKQGKYEEALALYDQSISVDPTKACYYSNKSAALVELGRFVEAVFVCREAIRIDSSYLNAHFRLAKLYLRLGEAEEAIYHYKCSGRKSGPENILRAQDLKNCLDKCIEARNLGDWKKLLNETSIAFSLGSDSAPQIYAMKADALIGLRLHEEAYKVIQNAPIFTTELYAELFGSSVAAGLLQVHALVYMANGRFEDAAGAVEQALKLDNCSNSIKLTAERVRCVGSARINGNRLFKGSRFSEALVSYNKGLEKDPHNSVLLCNRGACRYKLGQYEQAVEDCTAALVLRPSYSKARLRRANSNAQLEKWGAAIQDYEMVMQEIPGDEDVSAAFSEAKIQLNKMHNTSG</sequence>
<evidence type="ECO:0000256" key="1">
    <source>
        <dbReference type="PROSITE-ProRule" id="PRU00339"/>
    </source>
</evidence>
<dbReference type="PROSITE" id="PS50005">
    <property type="entry name" value="TPR"/>
    <property type="match status" value="2"/>
</dbReference>
<feature type="region of interest" description="Disordered" evidence="2">
    <location>
        <begin position="38"/>
        <end position="109"/>
    </location>
</feature>
<dbReference type="Pfam" id="PF13414">
    <property type="entry name" value="TPR_11"/>
    <property type="match status" value="1"/>
</dbReference>
<dbReference type="InterPro" id="IPR019734">
    <property type="entry name" value="TPR_rpt"/>
</dbReference>
<dbReference type="SUPFAM" id="SSF48452">
    <property type="entry name" value="TPR-like"/>
    <property type="match status" value="1"/>
</dbReference>
<feature type="repeat" description="TPR" evidence="1">
    <location>
        <begin position="454"/>
        <end position="487"/>
    </location>
</feature>
<dbReference type="InterPro" id="IPR011990">
    <property type="entry name" value="TPR-like_helical_dom_sf"/>
</dbReference>
<dbReference type="STRING" id="4155.A0A022R8D8"/>